<protein>
    <submittedName>
        <fullName evidence="4">WYL domain-containing protein</fullName>
    </submittedName>
</protein>
<evidence type="ECO:0000259" key="3">
    <source>
        <dbReference type="Pfam" id="PF25583"/>
    </source>
</evidence>
<feature type="domain" description="WCX" evidence="3">
    <location>
        <begin position="237"/>
        <end position="298"/>
    </location>
</feature>
<evidence type="ECO:0000313" key="5">
    <source>
        <dbReference type="Proteomes" id="UP000285875"/>
    </source>
</evidence>
<gene>
    <name evidence="4" type="ORF">C0Z10_05145</name>
</gene>
<evidence type="ECO:0000259" key="1">
    <source>
        <dbReference type="Pfam" id="PF13280"/>
    </source>
</evidence>
<dbReference type="InterPro" id="IPR028349">
    <property type="entry name" value="PafC-like"/>
</dbReference>
<reference evidence="5" key="1">
    <citation type="submission" date="2017-12" db="EMBL/GenBank/DDBJ databases">
        <title>Whole genome sequencing of Acidipropionibacterium jensenii strains JS279 and JS280.</title>
        <authorList>
            <person name="Deptula P."/>
            <person name="Laine P."/>
            <person name="Smolander O.-P."/>
            <person name="Paulin L."/>
            <person name="Auvinen P."/>
            <person name="Varmanen P."/>
        </authorList>
    </citation>
    <scope>NUCLEOTIDE SEQUENCE [LARGE SCALE GENOMIC DNA]</scope>
    <source>
        <strain evidence="5">JS280</strain>
    </source>
</reference>
<accession>A0A3T0RYP8</accession>
<dbReference type="RefSeq" id="WP_097798672.1">
    <property type="nucleotide sequence ID" value="NZ_CP025570.1"/>
</dbReference>
<dbReference type="PANTHER" id="PTHR34580:SF1">
    <property type="entry name" value="PROTEIN PAFC"/>
    <property type="match status" value="1"/>
</dbReference>
<evidence type="ECO:0000259" key="2">
    <source>
        <dbReference type="Pfam" id="PF19187"/>
    </source>
</evidence>
<evidence type="ECO:0000313" key="4">
    <source>
        <dbReference type="EMBL" id="AZZ39237.1"/>
    </source>
</evidence>
<dbReference type="EMBL" id="CP025570">
    <property type="protein sequence ID" value="AZZ39237.1"/>
    <property type="molecule type" value="Genomic_DNA"/>
</dbReference>
<dbReference type="PANTHER" id="PTHR34580">
    <property type="match status" value="1"/>
</dbReference>
<proteinExistence type="predicted"/>
<dbReference type="InterPro" id="IPR051534">
    <property type="entry name" value="CBASS_pafABC_assoc_protein"/>
</dbReference>
<dbReference type="Pfam" id="PF25583">
    <property type="entry name" value="WCX"/>
    <property type="match status" value="1"/>
</dbReference>
<sequence>MTHSQTEVTRLLSLVPYLRAHPGVPLTRVAEVFGVRPARIVADLKTLWMCGLPGGLPDDLIDIDMDAVDAEGTVTIGNADILPRPMRLTPDEAWSLLAALQVVADLADPSVRPAVESAIATLRTVVPQIGPDPVQASAGAGTDHRREWFAHAVAEGWRVRLVHRRQEDDRTTSPVVDPVRIEVREGHSYLLGWSLERGAWRTWRLDRVERAEHLGESVGHGLPPAEVSWFSDVPARDEVTLTVAPSARWVAEYHPARRVEKVPEGWQITFAIASRGWLADLLISLGPEVLDVTPPEAAWPAARALSAAARANGLTEPDIAASEKEDR</sequence>
<dbReference type="InterPro" id="IPR043839">
    <property type="entry name" value="PafC_HTH"/>
</dbReference>
<dbReference type="Proteomes" id="UP000285875">
    <property type="component" value="Chromosome"/>
</dbReference>
<feature type="domain" description="WYL" evidence="1">
    <location>
        <begin position="150"/>
        <end position="212"/>
    </location>
</feature>
<name>A0A3T0RYP8_9ACTN</name>
<organism evidence="4 5">
    <name type="scientific">Acidipropionibacterium jensenii</name>
    <dbReference type="NCBI Taxonomy" id="1749"/>
    <lineage>
        <taxon>Bacteria</taxon>
        <taxon>Bacillati</taxon>
        <taxon>Actinomycetota</taxon>
        <taxon>Actinomycetes</taxon>
        <taxon>Propionibacteriales</taxon>
        <taxon>Propionibacteriaceae</taxon>
        <taxon>Acidipropionibacterium</taxon>
    </lineage>
</organism>
<dbReference type="GeneID" id="82885441"/>
<dbReference type="AlphaFoldDB" id="A0A3T0RYP8"/>
<dbReference type="KEGG" id="aji:C0Z10_05145"/>
<feature type="domain" description="PafC HTH" evidence="2">
    <location>
        <begin position="7"/>
        <end position="123"/>
    </location>
</feature>
<dbReference type="InterPro" id="IPR057727">
    <property type="entry name" value="WCX_dom"/>
</dbReference>
<dbReference type="PROSITE" id="PS52050">
    <property type="entry name" value="WYL"/>
    <property type="match status" value="1"/>
</dbReference>
<dbReference type="Pfam" id="PF13280">
    <property type="entry name" value="WYL"/>
    <property type="match status" value="1"/>
</dbReference>
<dbReference type="InterPro" id="IPR026881">
    <property type="entry name" value="WYL_dom"/>
</dbReference>
<dbReference type="PIRSF" id="PIRSF016838">
    <property type="entry name" value="PafC"/>
    <property type="match status" value="1"/>
</dbReference>
<dbReference type="Pfam" id="PF19187">
    <property type="entry name" value="HTH_PafC"/>
    <property type="match status" value="1"/>
</dbReference>